<evidence type="ECO:0000256" key="3">
    <source>
        <dbReference type="SAM" id="SignalP"/>
    </source>
</evidence>
<feature type="compositionally biased region" description="Low complexity" evidence="1">
    <location>
        <begin position="565"/>
        <end position="577"/>
    </location>
</feature>
<dbReference type="KEGG" id="lif:LINJ_31_2050"/>
<feature type="region of interest" description="Disordered" evidence="1">
    <location>
        <begin position="45"/>
        <end position="80"/>
    </location>
</feature>
<sequence>MGFIRAFFCFFFTLIRHLSCLSSSWATASESACTGLVPRSTLRRHRDASLRPRQVAPPPRRKVSGTDTSEPQRSELENEEKSAVVLLSRSEAVASLPRLFVLFCFLSCSMECINQENASARSATNVARGVDEPTVATVPFSPLQVELQRSDPLSRSLCEPVQRSQSSASNAAEANDTDVPPLLGGDPAAARSSSIISSHDASFYSSLMVSRAENLDALESCTSRTGRNLISPSTGAAAERYAHEQSPSAEPRLSTPGPRLAPNSADSHGGKEEVAPNAEAEIASEQPVSSGAAVRTVESGVAATGPHSVGAEDHSSGSQAHAHKCLASPVGNVKTLEELLDWRSHLSAWKQSVGAHESHNTDGNDNTVKHMCNDQASEGNMVGRVNRKGAPASEGSQVSSRSECLQGCHGGCHRTPAASSSSPSTDAITPAESNAAGGDTIAVAHNPQSQHSHPSSGAASQTEVVDTFFTKESSSASSSHPRSPAQVDGHPWSTQLNAHLEQHLSTGENLATQAPPTAHVTIIDGRVLREGGGTGKSGRPRGAGPPTLSSSRCLEVTGLEDHHPPSSTGHSSPYSHPALTHGVERRPWVRSALPPSAHTPILLHSSPVGGFDGCRSRDNWNNPHSGSNKSTISSAGIQRQHSREESLSQATPRTPESWRHKVKAMPPMVKPLRELAMEEEYPVFAVPVDEETNKAVVAFVSGFVLLICLGFICAM</sequence>
<feature type="region of interest" description="Disordered" evidence="1">
    <location>
        <begin position="225"/>
        <end position="323"/>
    </location>
</feature>
<keyword evidence="2" id="KW-0472">Membrane</keyword>
<keyword evidence="2" id="KW-0812">Transmembrane</keyword>
<dbReference type="GeneID" id="5071602"/>
<proteinExistence type="predicted"/>
<reference evidence="4 5" key="2">
    <citation type="journal article" date="2011" name="Genome Res.">
        <title>Chromosome and gene copy number variation allow major structural change between species and strains of Leishmania.</title>
        <authorList>
            <person name="Rogers M.B."/>
            <person name="Hilley J.D."/>
            <person name="Dickens N.J."/>
            <person name="Wilkes J."/>
            <person name="Bates P.A."/>
            <person name="Depledge D.P."/>
            <person name="Harris D."/>
            <person name="Her Y."/>
            <person name="Herzyk P."/>
            <person name="Imamura H."/>
            <person name="Otto T.D."/>
            <person name="Sanders M."/>
            <person name="Seeger K."/>
            <person name="Dujardin J.C."/>
            <person name="Berriman M."/>
            <person name="Smith D.F."/>
            <person name="Hertz-Fowler C."/>
            <person name="Mottram J.C."/>
        </authorList>
    </citation>
    <scope>NUCLEOTIDE SEQUENCE [LARGE SCALE GENOMIC DNA]</scope>
    <source>
        <strain evidence="4 5">JPCM5</strain>
    </source>
</reference>
<feature type="signal peptide" evidence="3">
    <location>
        <begin position="1"/>
        <end position="20"/>
    </location>
</feature>
<name>A4I732_LEIIN</name>
<feature type="chain" id="PRO_5002670321" description="Transmembrane protein" evidence="3">
    <location>
        <begin position="21"/>
        <end position="715"/>
    </location>
</feature>
<feature type="region of interest" description="Disordered" evidence="1">
    <location>
        <begin position="385"/>
        <end position="433"/>
    </location>
</feature>
<evidence type="ECO:0000313" key="5">
    <source>
        <dbReference type="Proteomes" id="UP000008153"/>
    </source>
</evidence>
<evidence type="ECO:0008006" key="6">
    <source>
        <dbReference type="Google" id="ProtNLM"/>
    </source>
</evidence>
<keyword evidence="2" id="KW-1133">Transmembrane helix</keyword>
<feature type="region of interest" description="Disordered" evidence="1">
    <location>
        <begin position="470"/>
        <end position="491"/>
    </location>
</feature>
<dbReference type="AlphaFoldDB" id="A4I732"/>
<feature type="compositionally biased region" description="Polar residues" evidence="1">
    <location>
        <begin position="225"/>
        <end position="234"/>
    </location>
</feature>
<feature type="region of interest" description="Disordered" evidence="1">
    <location>
        <begin position="614"/>
        <end position="660"/>
    </location>
</feature>
<dbReference type="Proteomes" id="UP000008153">
    <property type="component" value="Chromosome 31"/>
</dbReference>
<dbReference type="InParanoid" id="A4I732"/>
<gene>
    <name evidence="4" type="ORF">LINJ_31_2050</name>
</gene>
<dbReference type="VEuPathDB" id="TriTrypDB:LINF_310028100"/>
<feature type="compositionally biased region" description="Low complexity" evidence="1">
    <location>
        <begin position="164"/>
        <end position="174"/>
    </location>
</feature>
<feature type="region of interest" description="Disordered" evidence="1">
    <location>
        <begin position="509"/>
        <end position="579"/>
    </location>
</feature>
<feature type="compositionally biased region" description="Polar residues" evidence="1">
    <location>
        <begin position="394"/>
        <end position="403"/>
    </location>
</feature>
<organism evidence="4 5">
    <name type="scientific">Leishmania infantum</name>
    <dbReference type="NCBI Taxonomy" id="5671"/>
    <lineage>
        <taxon>Eukaryota</taxon>
        <taxon>Discoba</taxon>
        <taxon>Euglenozoa</taxon>
        <taxon>Kinetoplastea</taxon>
        <taxon>Metakinetoplastina</taxon>
        <taxon>Trypanosomatida</taxon>
        <taxon>Trypanosomatidae</taxon>
        <taxon>Leishmaniinae</taxon>
        <taxon>Leishmania</taxon>
    </lineage>
</organism>
<keyword evidence="3" id="KW-0732">Signal</keyword>
<protein>
    <recommendedName>
        <fullName evidence="6">Transmembrane protein</fullName>
    </recommendedName>
</protein>
<feature type="region of interest" description="Disordered" evidence="1">
    <location>
        <begin position="151"/>
        <end position="190"/>
    </location>
</feature>
<feature type="compositionally biased region" description="Polar residues" evidence="1">
    <location>
        <begin position="619"/>
        <end position="639"/>
    </location>
</feature>
<evidence type="ECO:0000256" key="1">
    <source>
        <dbReference type="SAM" id="MobiDB-lite"/>
    </source>
</evidence>
<feature type="transmembrane region" description="Helical" evidence="2">
    <location>
        <begin position="695"/>
        <end position="714"/>
    </location>
</feature>
<dbReference type="RefSeq" id="XP_001467551.2">
    <property type="nucleotide sequence ID" value="XM_001467514.2"/>
</dbReference>
<evidence type="ECO:0000256" key="2">
    <source>
        <dbReference type="SAM" id="Phobius"/>
    </source>
</evidence>
<evidence type="ECO:0000313" key="4">
    <source>
        <dbReference type="EMBL" id="CAM70609.2"/>
    </source>
</evidence>
<dbReference type="eggNOG" id="ENOG502SM7K">
    <property type="taxonomic scope" value="Eukaryota"/>
</dbReference>
<feature type="compositionally biased region" description="Low complexity" evidence="1">
    <location>
        <begin position="473"/>
        <end position="485"/>
    </location>
</feature>
<accession>A4I732</accession>
<dbReference type="EMBL" id="FR796463">
    <property type="protein sequence ID" value="CAM70609.2"/>
    <property type="molecule type" value="Genomic_DNA"/>
</dbReference>
<keyword evidence="5" id="KW-1185">Reference proteome</keyword>
<reference evidence="4 5" key="1">
    <citation type="journal article" date="2007" name="Nat. Genet.">
        <title>Comparative genomic analysis of three Leishmania species that cause diverse human disease.</title>
        <authorList>
            <person name="Peacock C.S."/>
            <person name="Seeger K."/>
            <person name="Harris D."/>
            <person name="Murphy L."/>
            <person name="Ruiz J.C."/>
            <person name="Quail M.A."/>
            <person name="Peters N."/>
            <person name="Adlem E."/>
            <person name="Tivey A."/>
            <person name="Aslett M."/>
            <person name="Kerhornou A."/>
            <person name="Ivens A."/>
            <person name="Fraser A."/>
            <person name="Rajandream M.A."/>
            <person name="Carver T."/>
            <person name="Norbertczak H."/>
            <person name="Chillingworth T."/>
            <person name="Hance Z."/>
            <person name="Jagels K."/>
            <person name="Moule S."/>
            <person name="Ormond D."/>
            <person name="Rutter S."/>
            <person name="Squares R."/>
            <person name="Whitehead S."/>
            <person name="Rabbinowitsch E."/>
            <person name="Arrowsmith C."/>
            <person name="White B."/>
            <person name="Thurston S."/>
            <person name="Bringaud F."/>
            <person name="Baldauf S.L."/>
            <person name="Faulconbridge A."/>
            <person name="Jeffares D."/>
            <person name="Depledge D.P."/>
            <person name="Oyola S.O."/>
            <person name="Hilley J.D."/>
            <person name="Brito L.O."/>
            <person name="Tosi L.R."/>
            <person name="Barrell B."/>
            <person name="Cruz A.K."/>
            <person name="Mottram J.C."/>
            <person name="Smith D.F."/>
            <person name="Berriman M."/>
        </authorList>
    </citation>
    <scope>NUCLEOTIDE SEQUENCE [LARGE SCALE GENOMIC DNA]</scope>
    <source>
        <strain evidence="4 5">JPCM5</strain>
    </source>
</reference>
<feature type="compositionally biased region" description="Low complexity" evidence="1">
    <location>
        <begin position="415"/>
        <end position="431"/>
    </location>
</feature>
<feature type="compositionally biased region" description="Basic and acidic residues" evidence="1">
    <location>
        <begin position="70"/>
        <end position="80"/>
    </location>
</feature>